<organism evidence="1 2">
    <name type="scientific">Sclerotinia sclerotiorum (strain ATCC 18683 / 1980 / Ss-1)</name>
    <name type="common">White mold</name>
    <name type="synonym">Whetzelinia sclerotiorum</name>
    <dbReference type="NCBI Taxonomy" id="665079"/>
    <lineage>
        <taxon>Eukaryota</taxon>
        <taxon>Fungi</taxon>
        <taxon>Dikarya</taxon>
        <taxon>Ascomycota</taxon>
        <taxon>Pezizomycotina</taxon>
        <taxon>Leotiomycetes</taxon>
        <taxon>Helotiales</taxon>
        <taxon>Sclerotiniaceae</taxon>
        <taxon>Sclerotinia</taxon>
    </lineage>
</organism>
<accession>A7EQP8</accession>
<dbReference type="AlphaFoldDB" id="A7EQP8"/>
<dbReference type="EMBL" id="CH476630">
    <property type="protein sequence ID" value="EDN91790.1"/>
    <property type="molecule type" value="Genomic_DNA"/>
</dbReference>
<evidence type="ECO:0000313" key="2">
    <source>
        <dbReference type="Proteomes" id="UP000001312"/>
    </source>
</evidence>
<protein>
    <submittedName>
        <fullName evidence="1">Uncharacterized protein</fullName>
    </submittedName>
</protein>
<gene>
    <name evidence="1" type="ORF">SS1G_07651</name>
</gene>
<proteinExistence type="predicted"/>
<reference evidence="2" key="1">
    <citation type="journal article" date="2011" name="PLoS Genet.">
        <title>Genomic analysis of the necrotrophic fungal pathogens Sclerotinia sclerotiorum and Botrytis cinerea.</title>
        <authorList>
            <person name="Amselem J."/>
            <person name="Cuomo C.A."/>
            <person name="van Kan J.A."/>
            <person name="Viaud M."/>
            <person name="Benito E.P."/>
            <person name="Couloux A."/>
            <person name="Coutinho P.M."/>
            <person name="de Vries R.P."/>
            <person name="Dyer P.S."/>
            <person name="Fillinger S."/>
            <person name="Fournier E."/>
            <person name="Gout L."/>
            <person name="Hahn M."/>
            <person name="Kohn L."/>
            <person name="Lapalu N."/>
            <person name="Plummer K.M."/>
            <person name="Pradier J.M."/>
            <person name="Quevillon E."/>
            <person name="Sharon A."/>
            <person name="Simon A."/>
            <person name="ten Have A."/>
            <person name="Tudzynski B."/>
            <person name="Tudzynski P."/>
            <person name="Wincker P."/>
            <person name="Andrew M."/>
            <person name="Anthouard V."/>
            <person name="Beever R.E."/>
            <person name="Beffa R."/>
            <person name="Benoit I."/>
            <person name="Bouzid O."/>
            <person name="Brault B."/>
            <person name="Chen Z."/>
            <person name="Choquer M."/>
            <person name="Collemare J."/>
            <person name="Cotton P."/>
            <person name="Danchin E.G."/>
            <person name="Da Silva C."/>
            <person name="Gautier A."/>
            <person name="Giraud C."/>
            <person name="Giraud T."/>
            <person name="Gonzalez C."/>
            <person name="Grossetete S."/>
            <person name="Guldener U."/>
            <person name="Henrissat B."/>
            <person name="Howlett B.J."/>
            <person name="Kodira C."/>
            <person name="Kretschmer M."/>
            <person name="Lappartient A."/>
            <person name="Leroch M."/>
            <person name="Levis C."/>
            <person name="Mauceli E."/>
            <person name="Neuveglise C."/>
            <person name="Oeser B."/>
            <person name="Pearson M."/>
            <person name="Poulain J."/>
            <person name="Poussereau N."/>
            <person name="Quesneville H."/>
            <person name="Rascle C."/>
            <person name="Schumacher J."/>
            <person name="Segurens B."/>
            <person name="Sexton A."/>
            <person name="Silva E."/>
            <person name="Sirven C."/>
            <person name="Soanes D.M."/>
            <person name="Talbot N.J."/>
            <person name="Templeton M."/>
            <person name="Yandava C."/>
            <person name="Yarden O."/>
            <person name="Zeng Q."/>
            <person name="Rollins J.A."/>
            <person name="Lebrun M.H."/>
            <person name="Dickman M."/>
        </authorList>
    </citation>
    <scope>NUCLEOTIDE SEQUENCE [LARGE SCALE GENOMIC DNA]</scope>
    <source>
        <strain evidence="2">ATCC 18683 / 1980 / Ss-1</strain>
    </source>
</reference>
<dbReference type="KEGG" id="ssl:SS1G_07651"/>
<dbReference type="InParanoid" id="A7EQP8"/>
<evidence type="ECO:0000313" key="1">
    <source>
        <dbReference type="EMBL" id="EDN91790.1"/>
    </source>
</evidence>
<dbReference type="GeneID" id="5487417"/>
<keyword evidence="2" id="KW-1185">Reference proteome</keyword>
<dbReference type="RefSeq" id="XP_001591026.1">
    <property type="nucleotide sequence ID" value="XM_001590976.1"/>
</dbReference>
<name>A7EQP8_SCLS1</name>
<dbReference type="Proteomes" id="UP000001312">
    <property type="component" value="Unassembled WGS sequence"/>
</dbReference>
<sequence length="37" mass="4339">MVWVVSELQKREVSTLLIPRKTSIVHYPGYLVRSQPK</sequence>